<keyword evidence="1 2" id="KW-0690">Ribosome biogenesis</keyword>
<protein>
    <recommendedName>
        <fullName evidence="2">Ribosome-binding factor A</fullName>
    </recommendedName>
</protein>
<dbReference type="InterPro" id="IPR015946">
    <property type="entry name" value="KH_dom-like_a/b"/>
</dbReference>
<dbReference type="PANTHER" id="PTHR33515">
    <property type="entry name" value="RIBOSOME-BINDING FACTOR A, CHLOROPLASTIC-RELATED"/>
    <property type="match status" value="1"/>
</dbReference>
<comment type="function">
    <text evidence="2">One of several proteins that assist in the late maturation steps of the functional core of the 30S ribosomal subunit. Associates with free 30S ribosomal subunits (but not with 30S subunits that are part of 70S ribosomes or polysomes). Required for efficient processing of 16S rRNA. May interact with the 5'-terminal helix region of 16S rRNA.</text>
</comment>
<feature type="region of interest" description="Disordered" evidence="3">
    <location>
        <begin position="114"/>
        <end position="140"/>
    </location>
</feature>
<proteinExistence type="inferred from homology"/>
<comment type="subunit">
    <text evidence="2">Monomer. Binds 30S ribosomal subunits, but not 50S ribosomal subunits or 70S ribosomes.</text>
</comment>
<keyword evidence="5" id="KW-1185">Reference proteome</keyword>
<dbReference type="PROSITE" id="PS01319">
    <property type="entry name" value="RBFA"/>
    <property type="match status" value="1"/>
</dbReference>
<evidence type="ECO:0000313" key="5">
    <source>
        <dbReference type="Proteomes" id="UP000291236"/>
    </source>
</evidence>
<reference evidence="4 5" key="1">
    <citation type="submission" date="2018-12" db="EMBL/GenBank/DDBJ databases">
        <title>Rubrispira sanarue gen. nov., sp., nov., a member of the order Silvanigrellales, isolated from a brackish lake in Hamamatsu Japan.</title>
        <authorList>
            <person name="Maejima Y."/>
            <person name="Iino T."/>
            <person name="Muraguchi Y."/>
            <person name="Fukuda K."/>
            <person name="Nojiri H."/>
            <person name="Ohkuma M."/>
            <person name="Moriuchi R."/>
            <person name="Dohra H."/>
            <person name="Kimbara K."/>
            <person name="Shintani M."/>
        </authorList>
    </citation>
    <scope>NUCLEOTIDE SEQUENCE [LARGE SCALE GENOMIC DNA]</scope>
    <source>
        <strain evidence="4 5">RF1110005</strain>
    </source>
</reference>
<dbReference type="NCBIfam" id="TIGR00082">
    <property type="entry name" value="rbfA"/>
    <property type="match status" value="1"/>
</dbReference>
<dbReference type="AlphaFoldDB" id="A0A4P2VZR9"/>
<dbReference type="GO" id="GO:0043024">
    <property type="term" value="F:ribosomal small subunit binding"/>
    <property type="evidence" value="ECO:0007669"/>
    <property type="project" value="TreeGrafter"/>
</dbReference>
<comment type="subcellular location">
    <subcellularLocation>
        <location evidence="2">Cytoplasm</location>
    </subcellularLocation>
</comment>
<evidence type="ECO:0000256" key="2">
    <source>
        <dbReference type="HAMAP-Rule" id="MF_00003"/>
    </source>
</evidence>
<name>A0A4P2VZR9_FLUSA</name>
<dbReference type="GO" id="GO:0030490">
    <property type="term" value="P:maturation of SSU-rRNA"/>
    <property type="evidence" value="ECO:0007669"/>
    <property type="project" value="UniProtKB-UniRule"/>
</dbReference>
<dbReference type="InterPro" id="IPR020053">
    <property type="entry name" value="Ribosome-bd_factorA_CS"/>
</dbReference>
<evidence type="ECO:0000256" key="1">
    <source>
        <dbReference type="ARBA" id="ARBA00022517"/>
    </source>
</evidence>
<sequence>MATKRMLQIGEQIREHIAMMFVRGEIADPRVRGITLNSVKLTPDLQIARVYYSILGDKNQRKSAEVGLKQASGYIRREIGKVLQIRYTPHIVFLYDDSVEHAVKMGALINKISDERREDESNRNAENLSDLSSDKDNSSK</sequence>
<dbReference type="SUPFAM" id="SSF89919">
    <property type="entry name" value="Ribosome-binding factor A, RbfA"/>
    <property type="match status" value="1"/>
</dbReference>
<dbReference type="OrthoDB" id="307788at2"/>
<dbReference type="InterPro" id="IPR000238">
    <property type="entry name" value="RbfA"/>
</dbReference>
<evidence type="ECO:0000313" key="4">
    <source>
        <dbReference type="EMBL" id="BBH54382.1"/>
    </source>
</evidence>
<keyword evidence="2" id="KW-0963">Cytoplasm</keyword>
<feature type="compositionally biased region" description="Basic and acidic residues" evidence="3">
    <location>
        <begin position="114"/>
        <end position="123"/>
    </location>
</feature>
<dbReference type="Pfam" id="PF02033">
    <property type="entry name" value="RBFA"/>
    <property type="match status" value="1"/>
</dbReference>
<evidence type="ECO:0000256" key="3">
    <source>
        <dbReference type="SAM" id="MobiDB-lite"/>
    </source>
</evidence>
<dbReference type="HAMAP" id="MF_00003">
    <property type="entry name" value="RbfA"/>
    <property type="match status" value="1"/>
</dbReference>
<dbReference type="PANTHER" id="PTHR33515:SF1">
    <property type="entry name" value="RIBOSOME-BINDING FACTOR A, CHLOROPLASTIC-RELATED"/>
    <property type="match status" value="1"/>
</dbReference>
<accession>A0A4P2VZR9</accession>
<dbReference type="RefSeq" id="WP_130612016.1">
    <property type="nucleotide sequence ID" value="NZ_AP019368.1"/>
</dbReference>
<dbReference type="Gene3D" id="3.30.300.20">
    <property type="match status" value="1"/>
</dbReference>
<dbReference type="InterPro" id="IPR023799">
    <property type="entry name" value="RbfA_dom_sf"/>
</dbReference>
<dbReference type="EMBL" id="AP019368">
    <property type="protein sequence ID" value="BBH54382.1"/>
    <property type="molecule type" value="Genomic_DNA"/>
</dbReference>
<comment type="similarity">
    <text evidence="2">Belongs to the RbfA family.</text>
</comment>
<organism evidence="4 5">
    <name type="scientific">Fluviispira sanaruensis</name>
    <dbReference type="NCBI Taxonomy" id="2493639"/>
    <lineage>
        <taxon>Bacteria</taxon>
        <taxon>Pseudomonadati</taxon>
        <taxon>Bdellovibrionota</taxon>
        <taxon>Oligoflexia</taxon>
        <taxon>Silvanigrellales</taxon>
        <taxon>Silvanigrellaceae</taxon>
        <taxon>Fluviispira</taxon>
    </lineage>
</organism>
<dbReference type="GO" id="GO:0005829">
    <property type="term" value="C:cytosol"/>
    <property type="evidence" value="ECO:0007669"/>
    <property type="project" value="TreeGrafter"/>
</dbReference>
<gene>
    <name evidence="2" type="primary">rbfA</name>
    <name evidence="4" type="ORF">JCM31447_28460</name>
</gene>
<dbReference type="Proteomes" id="UP000291236">
    <property type="component" value="Chromosome"/>
</dbReference>
<dbReference type="KEGG" id="sbf:JCM31447_28460"/>